<dbReference type="Proteomes" id="UP000887013">
    <property type="component" value="Unassembled WGS sequence"/>
</dbReference>
<evidence type="ECO:0000313" key="1">
    <source>
        <dbReference type="EMBL" id="GFS78367.1"/>
    </source>
</evidence>
<dbReference type="AlphaFoldDB" id="A0A8X6MUB6"/>
<keyword evidence="2" id="KW-1185">Reference proteome</keyword>
<comment type="caution">
    <text evidence="1">The sequence shown here is derived from an EMBL/GenBank/DDBJ whole genome shotgun (WGS) entry which is preliminary data.</text>
</comment>
<gene>
    <name evidence="1" type="ORF">NPIL_221121</name>
</gene>
<evidence type="ECO:0000313" key="2">
    <source>
        <dbReference type="Proteomes" id="UP000887013"/>
    </source>
</evidence>
<protein>
    <submittedName>
        <fullName evidence="1">Uncharacterized protein</fullName>
    </submittedName>
</protein>
<dbReference type="EMBL" id="BMAW01097180">
    <property type="protein sequence ID" value="GFS78367.1"/>
    <property type="molecule type" value="Genomic_DNA"/>
</dbReference>
<accession>A0A8X6MUB6</accession>
<name>A0A8X6MUB6_NEPPI</name>
<sequence>MGLELTLSFENQGLNMIEMKAKKTKIWGNLTETSDKNREANAIFLSPAFYTLATEYFIDAIEGEKMQQTTSFIETENLKTVLLYAESSKRFY</sequence>
<organism evidence="1 2">
    <name type="scientific">Nephila pilipes</name>
    <name type="common">Giant wood spider</name>
    <name type="synonym">Nephila maculata</name>
    <dbReference type="NCBI Taxonomy" id="299642"/>
    <lineage>
        <taxon>Eukaryota</taxon>
        <taxon>Metazoa</taxon>
        <taxon>Ecdysozoa</taxon>
        <taxon>Arthropoda</taxon>
        <taxon>Chelicerata</taxon>
        <taxon>Arachnida</taxon>
        <taxon>Araneae</taxon>
        <taxon>Araneomorphae</taxon>
        <taxon>Entelegynae</taxon>
        <taxon>Araneoidea</taxon>
        <taxon>Nephilidae</taxon>
        <taxon>Nephila</taxon>
    </lineage>
</organism>
<reference evidence="1" key="1">
    <citation type="submission" date="2020-08" db="EMBL/GenBank/DDBJ databases">
        <title>Multicomponent nature underlies the extraordinary mechanical properties of spider dragline silk.</title>
        <authorList>
            <person name="Kono N."/>
            <person name="Nakamura H."/>
            <person name="Mori M."/>
            <person name="Yoshida Y."/>
            <person name="Ohtoshi R."/>
            <person name="Malay A.D."/>
            <person name="Moran D.A.P."/>
            <person name="Tomita M."/>
            <person name="Numata K."/>
            <person name="Arakawa K."/>
        </authorList>
    </citation>
    <scope>NUCLEOTIDE SEQUENCE</scope>
</reference>
<proteinExistence type="predicted"/>